<organism evidence="6 7">
    <name type="scientific">Saccharothrix mutabilis subsp. mutabilis</name>
    <dbReference type="NCBI Taxonomy" id="66855"/>
    <lineage>
        <taxon>Bacteria</taxon>
        <taxon>Bacillati</taxon>
        <taxon>Actinomycetota</taxon>
        <taxon>Actinomycetes</taxon>
        <taxon>Pseudonocardiales</taxon>
        <taxon>Pseudonocardiaceae</taxon>
        <taxon>Saccharothrix</taxon>
    </lineage>
</organism>
<evidence type="ECO:0000313" key="7">
    <source>
        <dbReference type="Proteomes" id="UP001500416"/>
    </source>
</evidence>
<protein>
    <submittedName>
        <fullName evidence="6">Glycosyltransferase</fullName>
    </submittedName>
</protein>
<dbReference type="InterPro" id="IPR010610">
    <property type="entry name" value="EryCIII-like_C"/>
</dbReference>
<dbReference type="Pfam" id="PF06722">
    <property type="entry name" value="EryCIII-like_C"/>
    <property type="match status" value="1"/>
</dbReference>
<evidence type="ECO:0000256" key="1">
    <source>
        <dbReference type="ARBA" id="ARBA00006962"/>
    </source>
</evidence>
<dbReference type="CDD" id="cd03784">
    <property type="entry name" value="GT1_Gtf-like"/>
    <property type="match status" value="1"/>
</dbReference>
<accession>A0ABP3DIL3</accession>
<sequence length="388" mass="40624">MVTIEPVKILFSSLGSHGHTYPLLPLAVAAREHGHDVTFATTAAFADTITRLGLEHFAAGMDMREAFGEVVARHGSPQQAGQAEPQLIAEVFGSTLPRRFHADLAPFIERWRPDLVVHELGNPGAGLAARTAGVPAVCHGFGRMWDSDELPFVLDSLHGFAGELGVEVPADNPMPLGNPYLDICPPSVQVKAFLAAHDTIPLRPVPFAEPGELPDWVVAHERPLVYLTLGTAFGHADVLRAAIAGLAALEGTRVLVAAGPTVEVSALGDVPDHVTVLPWVPQAELLPHTDLVVHHGGSGTTLGSFASGVPQLLLPQGADQFSNAEVVAEHGLGARLLGDAVTAEAVTEHARALLSDPAVREAGRAIAAEVAAMPSPAEVAASLSDHVR</sequence>
<dbReference type="SUPFAM" id="SSF53756">
    <property type="entry name" value="UDP-Glycosyltransferase/glycogen phosphorylase"/>
    <property type="match status" value="1"/>
</dbReference>
<keyword evidence="3" id="KW-0808">Transferase</keyword>
<evidence type="ECO:0000259" key="4">
    <source>
        <dbReference type="Pfam" id="PF06722"/>
    </source>
</evidence>
<gene>
    <name evidence="6" type="ORF">GCM10010492_33740</name>
</gene>
<dbReference type="InterPro" id="IPR048284">
    <property type="entry name" value="EryCIII-like_N"/>
</dbReference>
<evidence type="ECO:0000259" key="5">
    <source>
        <dbReference type="Pfam" id="PF21036"/>
    </source>
</evidence>
<dbReference type="InterPro" id="IPR050426">
    <property type="entry name" value="Glycosyltransferase_28"/>
</dbReference>
<keyword evidence="2" id="KW-0328">Glycosyltransferase</keyword>
<proteinExistence type="inferred from homology"/>
<comment type="caution">
    <text evidence="6">The sequence shown here is derived from an EMBL/GenBank/DDBJ whole genome shotgun (WGS) entry which is preliminary data.</text>
</comment>
<name>A0ABP3DIL3_9PSEU</name>
<evidence type="ECO:0000256" key="3">
    <source>
        <dbReference type="ARBA" id="ARBA00022679"/>
    </source>
</evidence>
<dbReference type="Pfam" id="PF21036">
    <property type="entry name" value="EryCIII-like_N"/>
    <property type="match status" value="1"/>
</dbReference>
<feature type="domain" description="Erythromycin biosynthesis protein CIII-like N-terminal" evidence="5">
    <location>
        <begin position="29"/>
        <end position="230"/>
    </location>
</feature>
<keyword evidence="7" id="KW-1185">Reference proteome</keyword>
<dbReference type="Gene3D" id="3.40.50.2000">
    <property type="entry name" value="Glycogen Phosphorylase B"/>
    <property type="match status" value="2"/>
</dbReference>
<reference evidence="7" key="1">
    <citation type="journal article" date="2019" name="Int. J. Syst. Evol. Microbiol.">
        <title>The Global Catalogue of Microorganisms (GCM) 10K type strain sequencing project: providing services to taxonomists for standard genome sequencing and annotation.</title>
        <authorList>
            <consortium name="The Broad Institute Genomics Platform"/>
            <consortium name="The Broad Institute Genome Sequencing Center for Infectious Disease"/>
            <person name="Wu L."/>
            <person name="Ma J."/>
        </authorList>
    </citation>
    <scope>NUCLEOTIDE SEQUENCE [LARGE SCALE GENOMIC DNA]</scope>
    <source>
        <strain evidence="7">JCM 3380</strain>
    </source>
</reference>
<comment type="similarity">
    <text evidence="1">Belongs to the glycosyltransferase 28 family.</text>
</comment>
<dbReference type="InterPro" id="IPR002213">
    <property type="entry name" value="UDP_glucos_trans"/>
</dbReference>
<dbReference type="Proteomes" id="UP001500416">
    <property type="component" value="Unassembled WGS sequence"/>
</dbReference>
<dbReference type="PANTHER" id="PTHR48050:SF13">
    <property type="entry name" value="STEROL 3-BETA-GLUCOSYLTRANSFERASE UGT80A2"/>
    <property type="match status" value="1"/>
</dbReference>
<dbReference type="EMBL" id="BAAABU010000006">
    <property type="protein sequence ID" value="GAA0232295.1"/>
    <property type="molecule type" value="Genomic_DNA"/>
</dbReference>
<feature type="domain" description="Erythromycin biosynthesis protein CIII-like C-terminal" evidence="4">
    <location>
        <begin position="260"/>
        <end position="383"/>
    </location>
</feature>
<evidence type="ECO:0000313" key="6">
    <source>
        <dbReference type="EMBL" id="GAA0232295.1"/>
    </source>
</evidence>
<dbReference type="PANTHER" id="PTHR48050">
    <property type="entry name" value="STEROL 3-BETA-GLUCOSYLTRANSFERASE"/>
    <property type="match status" value="1"/>
</dbReference>
<evidence type="ECO:0000256" key="2">
    <source>
        <dbReference type="ARBA" id="ARBA00022676"/>
    </source>
</evidence>